<dbReference type="EMBL" id="JACHVX010000006">
    <property type="protein sequence ID" value="MBB2924900.1"/>
    <property type="molecule type" value="Genomic_DNA"/>
</dbReference>
<dbReference type="Proteomes" id="UP000518206">
    <property type="component" value="Unassembled WGS sequence"/>
</dbReference>
<reference evidence="2 3" key="2">
    <citation type="submission" date="2020-08" db="EMBL/GenBank/DDBJ databases">
        <authorList>
            <person name="Partida-Martinez L."/>
            <person name="Huntemann M."/>
            <person name="Clum A."/>
            <person name="Wang J."/>
            <person name="Palaniappan K."/>
            <person name="Ritter S."/>
            <person name="Chen I.-M."/>
            <person name="Stamatis D."/>
            <person name="Reddy T."/>
            <person name="O'Malley R."/>
            <person name="Daum C."/>
            <person name="Shapiro N."/>
            <person name="Ivanova N."/>
            <person name="Kyrpides N."/>
            <person name="Woyke T."/>
        </authorList>
    </citation>
    <scope>NUCLEOTIDE SEQUENCE [LARGE SCALE GENOMIC DNA]</scope>
    <source>
        <strain evidence="2 3">RAS26</strain>
    </source>
</reference>
<sequence>MPDELRVASSVSAVVWLLAALVVLARGGLGVRLPVRVGRTGVRALVGLLGLGAVMNAASSSPWERFGWAPFVVVLLVLCVLLARRGPQDAVRA</sequence>
<feature type="transmembrane region" description="Helical" evidence="1">
    <location>
        <begin position="6"/>
        <end position="29"/>
    </location>
</feature>
<evidence type="ECO:0000313" key="2">
    <source>
        <dbReference type="EMBL" id="MBB2924900.1"/>
    </source>
</evidence>
<keyword evidence="1" id="KW-0812">Transmembrane</keyword>
<dbReference type="RefSeq" id="WP_183297653.1">
    <property type="nucleotide sequence ID" value="NZ_JACHVX010000006.1"/>
</dbReference>
<gene>
    <name evidence="2" type="ORF">FHR80_003836</name>
</gene>
<feature type="transmembrane region" description="Helical" evidence="1">
    <location>
        <begin position="65"/>
        <end position="83"/>
    </location>
</feature>
<keyword evidence="1" id="KW-1133">Transmembrane helix</keyword>
<reference evidence="2 3" key="1">
    <citation type="submission" date="2020-08" db="EMBL/GenBank/DDBJ databases">
        <title>The Agave Microbiome: Exploring the role of microbial communities in plant adaptations to desert environments.</title>
        <authorList>
            <person name="Partida-Martinez L.P."/>
        </authorList>
    </citation>
    <scope>NUCLEOTIDE SEQUENCE [LARGE SCALE GENOMIC DNA]</scope>
    <source>
        <strain evidence="2 3">RAS26</strain>
    </source>
</reference>
<comment type="caution">
    <text evidence="2">The sequence shown here is derived from an EMBL/GenBank/DDBJ whole genome shotgun (WGS) entry which is preliminary data.</text>
</comment>
<proteinExistence type="predicted"/>
<dbReference type="AlphaFoldDB" id="A0A7W4UIP8"/>
<accession>A0A7W4UIP8</accession>
<protein>
    <submittedName>
        <fullName evidence="2">Uncharacterized protein</fullName>
    </submittedName>
</protein>
<evidence type="ECO:0000256" key="1">
    <source>
        <dbReference type="SAM" id="Phobius"/>
    </source>
</evidence>
<name>A0A7W4UIP8_9CELL</name>
<evidence type="ECO:0000313" key="3">
    <source>
        <dbReference type="Proteomes" id="UP000518206"/>
    </source>
</evidence>
<organism evidence="2 3">
    <name type="scientific">Cellulomonas cellasea</name>
    <dbReference type="NCBI Taxonomy" id="43670"/>
    <lineage>
        <taxon>Bacteria</taxon>
        <taxon>Bacillati</taxon>
        <taxon>Actinomycetota</taxon>
        <taxon>Actinomycetes</taxon>
        <taxon>Micrococcales</taxon>
        <taxon>Cellulomonadaceae</taxon>
        <taxon>Cellulomonas</taxon>
    </lineage>
</organism>
<keyword evidence="1" id="KW-0472">Membrane</keyword>